<dbReference type="EMBL" id="CAJVPZ010060065">
    <property type="protein sequence ID" value="CAG8789791.1"/>
    <property type="molecule type" value="Genomic_DNA"/>
</dbReference>
<reference evidence="1" key="1">
    <citation type="submission" date="2021-06" db="EMBL/GenBank/DDBJ databases">
        <authorList>
            <person name="Kallberg Y."/>
            <person name="Tangrot J."/>
            <person name="Rosling A."/>
        </authorList>
    </citation>
    <scope>NUCLEOTIDE SEQUENCE</scope>
    <source>
        <strain evidence="1">IN212</strain>
    </source>
</reference>
<evidence type="ECO:0000313" key="2">
    <source>
        <dbReference type="Proteomes" id="UP000789396"/>
    </source>
</evidence>
<dbReference type="Proteomes" id="UP000789396">
    <property type="component" value="Unassembled WGS sequence"/>
</dbReference>
<keyword evidence="2" id="KW-1185">Reference proteome</keyword>
<feature type="non-terminal residue" evidence="1">
    <location>
        <position position="42"/>
    </location>
</feature>
<proteinExistence type="predicted"/>
<feature type="non-terminal residue" evidence="1">
    <location>
        <position position="1"/>
    </location>
</feature>
<protein>
    <submittedName>
        <fullName evidence="1">6985_t:CDS:1</fullName>
    </submittedName>
</protein>
<gene>
    <name evidence="1" type="ORF">RFULGI_LOCUS16622</name>
</gene>
<dbReference type="AlphaFoldDB" id="A0A9N9P734"/>
<name>A0A9N9P734_9GLOM</name>
<sequence>RIEIGYKFLRIMILIVYCQGKNVALSSGFHLYNAPDKAPEKF</sequence>
<evidence type="ECO:0000313" key="1">
    <source>
        <dbReference type="EMBL" id="CAG8789791.1"/>
    </source>
</evidence>
<comment type="caution">
    <text evidence="1">The sequence shown here is derived from an EMBL/GenBank/DDBJ whole genome shotgun (WGS) entry which is preliminary data.</text>
</comment>
<organism evidence="1 2">
    <name type="scientific">Racocetra fulgida</name>
    <dbReference type="NCBI Taxonomy" id="60492"/>
    <lineage>
        <taxon>Eukaryota</taxon>
        <taxon>Fungi</taxon>
        <taxon>Fungi incertae sedis</taxon>
        <taxon>Mucoromycota</taxon>
        <taxon>Glomeromycotina</taxon>
        <taxon>Glomeromycetes</taxon>
        <taxon>Diversisporales</taxon>
        <taxon>Gigasporaceae</taxon>
        <taxon>Racocetra</taxon>
    </lineage>
</organism>
<accession>A0A9N9P734</accession>